<evidence type="ECO:0000256" key="9">
    <source>
        <dbReference type="SAM" id="Phobius"/>
    </source>
</evidence>
<dbReference type="InterPro" id="IPR050569">
    <property type="entry name" value="TAAR"/>
</dbReference>
<dbReference type="GO" id="GO:0001594">
    <property type="term" value="F:trace-amine receptor activity"/>
    <property type="evidence" value="ECO:0007669"/>
    <property type="project" value="TreeGrafter"/>
</dbReference>
<dbReference type="InterPro" id="IPR000276">
    <property type="entry name" value="GPCR_Rhodpsn"/>
</dbReference>
<reference evidence="11" key="1">
    <citation type="submission" date="2025-08" db="UniProtKB">
        <authorList>
            <consortium name="Ensembl"/>
        </authorList>
    </citation>
    <scope>IDENTIFICATION</scope>
</reference>
<organism evidence="11 12">
    <name type="scientific">Neolamprologus brichardi</name>
    <name type="common">Fairy cichlid</name>
    <name type="synonym">Lamprologus brichardi</name>
    <dbReference type="NCBI Taxonomy" id="32507"/>
    <lineage>
        <taxon>Eukaryota</taxon>
        <taxon>Metazoa</taxon>
        <taxon>Chordata</taxon>
        <taxon>Craniata</taxon>
        <taxon>Vertebrata</taxon>
        <taxon>Euteleostomi</taxon>
        <taxon>Actinopterygii</taxon>
        <taxon>Neopterygii</taxon>
        <taxon>Teleostei</taxon>
        <taxon>Neoteleostei</taxon>
        <taxon>Acanthomorphata</taxon>
        <taxon>Ovalentaria</taxon>
        <taxon>Cichlomorphae</taxon>
        <taxon>Cichliformes</taxon>
        <taxon>Cichlidae</taxon>
        <taxon>African cichlids</taxon>
        <taxon>Pseudocrenilabrinae</taxon>
        <taxon>Lamprologini</taxon>
        <taxon>Neolamprologus</taxon>
    </lineage>
</organism>
<name>A0A3Q4GDH5_NEOBR</name>
<evidence type="ECO:0000313" key="12">
    <source>
        <dbReference type="Proteomes" id="UP000261580"/>
    </source>
</evidence>
<feature type="domain" description="G-protein coupled receptors family 1 profile" evidence="10">
    <location>
        <begin position="1"/>
        <end position="63"/>
    </location>
</feature>
<dbReference type="GeneTree" id="ENSGT01050000244823"/>
<dbReference type="Ensembl" id="ENSNBRT00000001074.1">
    <property type="protein sequence ID" value="ENSNBRP00000001022.1"/>
    <property type="gene ID" value="ENSNBRG00000000888.1"/>
</dbReference>
<keyword evidence="8" id="KW-0807">Transducer</keyword>
<dbReference type="Gene3D" id="1.20.1070.10">
    <property type="entry name" value="Rhodopsin 7-helix transmembrane proteins"/>
    <property type="match status" value="1"/>
</dbReference>
<dbReference type="Proteomes" id="UP000261580">
    <property type="component" value="Unassembled WGS sequence"/>
</dbReference>
<dbReference type="PANTHER" id="PTHR24249">
    <property type="entry name" value="HISTAMINE RECEPTOR-RELATED G-PROTEIN COUPLED RECEPTOR"/>
    <property type="match status" value="1"/>
</dbReference>
<keyword evidence="3 9" id="KW-0812">Transmembrane</keyword>
<evidence type="ECO:0000256" key="2">
    <source>
        <dbReference type="ARBA" id="ARBA00022475"/>
    </source>
</evidence>
<dbReference type="OMA" id="LTETCWF"/>
<evidence type="ECO:0000256" key="1">
    <source>
        <dbReference type="ARBA" id="ARBA00004651"/>
    </source>
</evidence>
<evidence type="ECO:0000256" key="7">
    <source>
        <dbReference type="ARBA" id="ARBA00023170"/>
    </source>
</evidence>
<evidence type="ECO:0000256" key="3">
    <source>
        <dbReference type="ARBA" id="ARBA00022692"/>
    </source>
</evidence>
<dbReference type="AlphaFoldDB" id="A0A3Q4GDH5"/>
<dbReference type="PANTHER" id="PTHR24249:SF381">
    <property type="entry name" value="TRACE AMINE ASSOCIATED RECEPTOR 19P-RELATED"/>
    <property type="match status" value="1"/>
</dbReference>
<keyword evidence="12" id="KW-1185">Reference proteome</keyword>
<dbReference type="SUPFAM" id="SSF81321">
    <property type="entry name" value="Family A G protein-coupled receptor-like"/>
    <property type="match status" value="1"/>
</dbReference>
<sequence length="63" mass="7347">CWFLGEFMCSMYFLLDYIITSASIGTMVLISIDRYVAICYPLHYSTKVTPKRTKACVYLCWIC</sequence>
<evidence type="ECO:0000259" key="10">
    <source>
        <dbReference type="PROSITE" id="PS50262"/>
    </source>
</evidence>
<evidence type="ECO:0000256" key="4">
    <source>
        <dbReference type="ARBA" id="ARBA00022989"/>
    </source>
</evidence>
<feature type="transmembrane region" description="Helical" evidence="9">
    <location>
        <begin position="12"/>
        <end position="32"/>
    </location>
</feature>
<accession>A0A3Q4GDH5</accession>
<evidence type="ECO:0000256" key="6">
    <source>
        <dbReference type="ARBA" id="ARBA00023136"/>
    </source>
</evidence>
<proteinExistence type="predicted"/>
<evidence type="ECO:0000313" key="11">
    <source>
        <dbReference type="Ensembl" id="ENSNBRP00000001022.1"/>
    </source>
</evidence>
<dbReference type="GO" id="GO:0005886">
    <property type="term" value="C:plasma membrane"/>
    <property type="evidence" value="ECO:0007669"/>
    <property type="project" value="UniProtKB-SubCell"/>
</dbReference>
<keyword evidence="5" id="KW-0297">G-protein coupled receptor</keyword>
<keyword evidence="4 9" id="KW-1133">Transmembrane helix</keyword>
<keyword evidence="6 9" id="KW-0472">Membrane</keyword>
<dbReference type="PROSITE" id="PS50262">
    <property type="entry name" value="G_PROTEIN_RECEP_F1_2"/>
    <property type="match status" value="1"/>
</dbReference>
<dbReference type="Pfam" id="PF00001">
    <property type="entry name" value="7tm_1"/>
    <property type="match status" value="1"/>
</dbReference>
<protein>
    <recommendedName>
        <fullName evidence="10">G-protein coupled receptors family 1 profile domain-containing protein</fullName>
    </recommendedName>
</protein>
<keyword evidence="2" id="KW-1003">Cell membrane</keyword>
<dbReference type="STRING" id="32507.ENSNBRP00000001022"/>
<evidence type="ECO:0000256" key="8">
    <source>
        <dbReference type="ARBA" id="ARBA00023224"/>
    </source>
</evidence>
<comment type="subcellular location">
    <subcellularLocation>
        <location evidence="1">Cell membrane</location>
        <topology evidence="1">Multi-pass membrane protein</topology>
    </subcellularLocation>
</comment>
<evidence type="ECO:0000256" key="5">
    <source>
        <dbReference type="ARBA" id="ARBA00023040"/>
    </source>
</evidence>
<dbReference type="PROSITE" id="PS00237">
    <property type="entry name" value="G_PROTEIN_RECEP_F1_1"/>
    <property type="match status" value="1"/>
</dbReference>
<dbReference type="InterPro" id="IPR017452">
    <property type="entry name" value="GPCR_Rhodpsn_7TM"/>
</dbReference>
<reference evidence="11" key="2">
    <citation type="submission" date="2025-09" db="UniProtKB">
        <authorList>
            <consortium name="Ensembl"/>
        </authorList>
    </citation>
    <scope>IDENTIFICATION</scope>
</reference>
<keyword evidence="7" id="KW-0675">Receptor</keyword>